<dbReference type="Proteomes" id="UP000223749">
    <property type="component" value="Chromosome"/>
</dbReference>
<evidence type="ECO:0008006" key="3">
    <source>
        <dbReference type="Google" id="ProtNLM"/>
    </source>
</evidence>
<dbReference type="OrthoDB" id="2555274at2"/>
<dbReference type="RefSeq" id="WP_099437689.1">
    <property type="nucleotide sequence ID" value="NZ_CP024091.1"/>
</dbReference>
<gene>
    <name evidence="1" type="ORF">CPT03_04310</name>
</gene>
<dbReference type="AlphaFoldDB" id="A0A2D1U2L1"/>
<keyword evidence="2" id="KW-1185">Reference proteome</keyword>
<sequence length="118" mass="13920">MQPNKMILQFFCPKWGQEHETYDAFCRKVKEAGYDGVEAPVPFDAVEREEQAKALAKYNLLFLGQYYQSFEKAFEEHKSNYGKHLRNLLEANPIKIDLQTGKDYFSFEESGKQRIKVW</sequence>
<reference evidence="1 2" key="1">
    <citation type="submission" date="2017-10" db="EMBL/GenBank/DDBJ databases">
        <title>Whole genome of Pedobacter ginsengisoli T01R-27 isolated from tomato rhizosphere.</title>
        <authorList>
            <person name="Weon H.-Y."/>
            <person name="Lee S.A."/>
            <person name="Sang M.K."/>
            <person name="Song J."/>
        </authorList>
    </citation>
    <scope>NUCLEOTIDE SEQUENCE [LARGE SCALE GENOMIC DNA]</scope>
    <source>
        <strain evidence="1 2">T01R-27</strain>
    </source>
</reference>
<evidence type="ECO:0000313" key="2">
    <source>
        <dbReference type="Proteomes" id="UP000223749"/>
    </source>
</evidence>
<proteinExistence type="predicted"/>
<name>A0A2D1U2L1_9SPHI</name>
<protein>
    <recommendedName>
        <fullName evidence="3">Xylose isomerase-like TIM barrel domain-containing protein</fullName>
    </recommendedName>
</protein>
<dbReference type="Gene3D" id="3.20.20.150">
    <property type="entry name" value="Divalent-metal-dependent TIM barrel enzymes"/>
    <property type="match status" value="1"/>
</dbReference>
<dbReference type="EMBL" id="CP024091">
    <property type="protein sequence ID" value="ATP55744.1"/>
    <property type="molecule type" value="Genomic_DNA"/>
</dbReference>
<dbReference type="SUPFAM" id="SSF51658">
    <property type="entry name" value="Xylose isomerase-like"/>
    <property type="match status" value="1"/>
</dbReference>
<dbReference type="InterPro" id="IPR036237">
    <property type="entry name" value="Xyl_isomerase-like_sf"/>
</dbReference>
<evidence type="ECO:0000313" key="1">
    <source>
        <dbReference type="EMBL" id="ATP55744.1"/>
    </source>
</evidence>
<organism evidence="1 2">
    <name type="scientific">Pedobacter ginsengisoli</name>
    <dbReference type="NCBI Taxonomy" id="363852"/>
    <lineage>
        <taxon>Bacteria</taxon>
        <taxon>Pseudomonadati</taxon>
        <taxon>Bacteroidota</taxon>
        <taxon>Sphingobacteriia</taxon>
        <taxon>Sphingobacteriales</taxon>
        <taxon>Sphingobacteriaceae</taxon>
        <taxon>Pedobacter</taxon>
    </lineage>
</organism>
<dbReference type="KEGG" id="pgs:CPT03_04310"/>
<accession>A0A2D1U2L1</accession>